<sequence>MMVPIIDVVLLIILSGFVFYGLFFGLIRTVGSLIGLIIGAVIASRYYLAVYGMIDGLFIGFDNLGKVLVFVILFSFIHHVVGIGFFFIDRTFNILSIIPFLKSFNRLGGGILGALIGSLSIGLVLYVASRYTFIESIFGRWLINSELTPYFLKINNLLLPLLPEMLKMLKSLI</sequence>
<evidence type="ECO:0000256" key="5">
    <source>
        <dbReference type="SAM" id="Phobius"/>
    </source>
</evidence>
<dbReference type="PANTHER" id="PTHR37306">
    <property type="entry name" value="COLICIN V PRODUCTION PROTEIN"/>
    <property type="match status" value="1"/>
</dbReference>
<feature type="transmembrane region" description="Helical" evidence="5">
    <location>
        <begin position="33"/>
        <end position="61"/>
    </location>
</feature>
<evidence type="ECO:0000313" key="6">
    <source>
        <dbReference type="EMBL" id="OGF41943.1"/>
    </source>
</evidence>
<keyword evidence="2 5" id="KW-0812">Transmembrane</keyword>
<comment type="caution">
    <text evidence="6">The sequence shown here is derived from an EMBL/GenBank/DDBJ whole genome shotgun (WGS) entry which is preliminary data.</text>
</comment>
<feature type="transmembrane region" description="Helical" evidence="5">
    <location>
        <begin position="109"/>
        <end position="128"/>
    </location>
</feature>
<comment type="subcellular location">
    <subcellularLocation>
        <location evidence="1">Membrane</location>
        <topology evidence="1">Multi-pass membrane protein</topology>
    </subcellularLocation>
</comment>
<dbReference type="InterPro" id="IPR003825">
    <property type="entry name" value="Colicin-V_CvpA"/>
</dbReference>
<proteinExistence type="predicted"/>
<keyword evidence="4 5" id="KW-0472">Membrane</keyword>
<evidence type="ECO:0000256" key="4">
    <source>
        <dbReference type="ARBA" id="ARBA00023136"/>
    </source>
</evidence>
<name>A0A1F5TSR9_9BACT</name>
<dbReference type="GO" id="GO:0016020">
    <property type="term" value="C:membrane"/>
    <property type="evidence" value="ECO:0007669"/>
    <property type="project" value="UniProtKB-SubCell"/>
</dbReference>
<dbReference type="PANTHER" id="PTHR37306:SF1">
    <property type="entry name" value="COLICIN V PRODUCTION PROTEIN"/>
    <property type="match status" value="1"/>
</dbReference>
<gene>
    <name evidence="6" type="ORF">A2531_04910</name>
</gene>
<reference evidence="6 7" key="1">
    <citation type="journal article" date="2016" name="Nat. Commun.">
        <title>Thousands of microbial genomes shed light on interconnected biogeochemical processes in an aquifer system.</title>
        <authorList>
            <person name="Anantharaman K."/>
            <person name="Brown C.T."/>
            <person name="Hug L.A."/>
            <person name="Sharon I."/>
            <person name="Castelle C.J."/>
            <person name="Probst A.J."/>
            <person name="Thomas B.C."/>
            <person name="Singh A."/>
            <person name="Wilkins M.J."/>
            <person name="Karaoz U."/>
            <person name="Brodie E.L."/>
            <person name="Williams K.H."/>
            <person name="Hubbard S.S."/>
            <person name="Banfield J.F."/>
        </authorList>
    </citation>
    <scope>NUCLEOTIDE SEQUENCE [LARGE SCALE GENOMIC DNA]</scope>
</reference>
<feature type="transmembrane region" description="Helical" evidence="5">
    <location>
        <begin position="6"/>
        <end position="26"/>
    </location>
</feature>
<evidence type="ECO:0000256" key="3">
    <source>
        <dbReference type="ARBA" id="ARBA00022989"/>
    </source>
</evidence>
<keyword evidence="3 5" id="KW-1133">Transmembrane helix</keyword>
<dbReference type="Proteomes" id="UP000177579">
    <property type="component" value="Unassembled WGS sequence"/>
</dbReference>
<dbReference type="GO" id="GO:0009403">
    <property type="term" value="P:toxin biosynthetic process"/>
    <property type="evidence" value="ECO:0007669"/>
    <property type="project" value="InterPro"/>
</dbReference>
<evidence type="ECO:0000256" key="2">
    <source>
        <dbReference type="ARBA" id="ARBA00022692"/>
    </source>
</evidence>
<evidence type="ECO:0008006" key="8">
    <source>
        <dbReference type="Google" id="ProtNLM"/>
    </source>
</evidence>
<feature type="transmembrane region" description="Helical" evidence="5">
    <location>
        <begin position="67"/>
        <end position="88"/>
    </location>
</feature>
<evidence type="ECO:0000313" key="7">
    <source>
        <dbReference type="Proteomes" id="UP000177579"/>
    </source>
</evidence>
<accession>A0A1F5TSR9</accession>
<dbReference type="Pfam" id="PF02674">
    <property type="entry name" value="Colicin_V"/>
    <property type="match status" value="1"/>
</dbReference>
<protein>
    <recommendedName>
        <fullName evidence="8">Colicin V production protein</fullName>
    </recommendedName>
</protein>
<dbReference type="EMBL" id="MFGO01000001">
    <property type="protein sequence ID" value="OGF41943.1"/>
    <property type="molecule type" value="Genomic_DNA"/>
</dbReference>
<dbReference type="AlphaFoldDB" id="A0A1F5TSR9"/>
<organism evidence="6 7">
    <name type="scientific">Candidatus Falkowbacteria bacterium RIFOXYD2_FULL_34_120</name>
    <dbReference type="NCBI Taxonomy" id="1798007"/>
    <lineage>
        <taxon>Bacteria</taxon>
        <taxon>Candidatus Falkowiibacteriota</taxon>
    </lineage>
</organism>
<evidence type="ECO:0000256" key="1">
    <source>
        <dbReference type="ARBA" id="ARBA00004141"/>
    </source>
</evidence>